<dbReference type="Pfam" id="PF00588">
    <property type="entry name" value="SpoU_methylase"/>
    <property type="match status" value="1"/>
</dbReference>
<dbReference type="InterPro" id="IPR029026">
    <property type="entry name" value="tRNA_m1G_MTases_N"/>
</dbReference>
<accession>A0ABU5ZS42</accession>
<dbReference type="InterPro" id="IPR013123">
    <property type="entry name" value="SpoU_subst-bd"/>
</dbReference>
<dbReference type="Proteomes" id="UP001327027">
    <property type="component" value="Unassembled WGS sequence"/>
</dbReference>
<feature type="domain" description="RNA 2-O ribose methyltransferase substrate binding" evidence="3">
    <location>
        <begin position="6"/>
        <end position="80"/>
    </location>
</feature>
<dbReference type="PANTHER" id="PTHR46429:SF1">
    <property type="entry name" value="23S RRNA (GUANOSINE-2'-O-)-METHYLTRANSFERASE RLMB"/>
    <property type="match status" value="1"/>
</dbReference>
<dbReference type="InterPro" id="IPR001537">
    <property type="entry name" value="SpoU_MeTrfase"/>
</dbReference>
<keyword evidence="2" id="KW-0808">Transferase</keyword>
<dbReference type="SUPFAM" id="SSF75217">
    <property type="entry name" value="alpha/beta knot"/>
    <property type="match status" value="1"/>
</dbReference>
<dbReference type="SUPFAM" id="SSF55315">
    <property type="entry name" value="L30e-like"/>
    <property type="match status" value="1"/>
</dbReference>
<evidence type="ECO:0000313" key="5">
    <source>
        <dbReference type="Proteomes" id="UP001327027"/>
    </source>
</evidence>
<dbReference type="SMART" id="SM00967">
    <property type="entry name" value="SpoU_sub_bind"/>
    <property type="match status" value="1"/>
</dbReference>
<dbReference type="Gene3D" id="3.40.1280.10">
    <property type="match status" value="1"/>
</dbReference>
<name>A0ABU5ZS42_9FLAO</name>
<dbReference type="EMBL" id="JAYKLX010000002">
    <property type="protein sequence ID" value="MEB3344894.1"/>
    <property type="molecule type" value="Genomic_DNA"/>
</dbReference>
<dbReference type="Gene3D" id="3.30.1330.30">
    <property type="match status" value="1"/>
</dbReference>
<evidence type="ECO:0000256" key="2">
    <source>
        <dbReference type="ARBA" id="ARBA00022679"/>
    </source>
</evidence>
<dbReference type="NCBIfam" id="TIGR00186">
    <property type="entry name" value="rRNA_methyl_3"/>
    <property type="match status" value="1"/>
</dbReference>
<organism evidence="4 5">
    <name type="scientific">Aquimarina gracilis</name>
    <dbReference type="NCBI Taxonomy" id="874422"/>
    <lineage>
        <taxon>Bacteria</taxon>
        <taxon>Pseudomonadati</taxon>
        <taxon>Bacteroidota</taxon>
        <taxon>Flavobacteriia</taxon>
        <taxon>Flavobacteriales</taxon>
        <taxon>Flavobacteriaceae</taxon>
        <taxon>Aquimarina</taxon>
    </lineage>
</organism>
<gene>
    <name evidence="4" type="primary">rlmB</name>
    <name evidence="4" type="ORF">U6A24_05450</name>
</gene>
<proteinExistence type="predicted"/>
<dbReference type="InterPro" id="IPR004441">
    <property type="entry name" value="rRNA_MeTrfase_TrmH"/>
</dbReference>
<sequence>MKQESLIFGIRAIIEAITSGKTIDKLFIQGNLQGELAKELLQLAKQQKVTVNYVPIEKLNRLTRKNHQGAVAYTSPIDFYELENLVLQVIESGHTPLFLILDQLSDVRNFGAIIRTAECTGVHGIIIQKKGGAPVNADTIKTSAGAVFKIPICKVDHIKDALFYLQGSGIQVIAATEKAPDTIYEQDLMLPTAFIMGSEGKGVSNSILKLVDKQAKLPMYGEIGSLNVSVACGAFLYEAIRQRR</sequence>
<keyword evidence="1" id="KW-0489">Methyltransferase</keyword>
<dbReference type="CDD" id="cd18103">
    <property type="entry name" value="SpoU-like_RlmB"/>
    <property type="match status" value="1"/>
</dbReference>
<dbReference type="Pfam" id="PF08032">
    <property type="entry name" value="SpoU_sub_bind"/>
    <property type="match status" value="1"/>
</dbReference>
<evidence type="ECO:0000256" key="1">
    <source>
        <dbReference type="ARBA" id="ARBA00022603"/>
    </source>
</evidence>
<evidence type="ECO:0000313" key="4">
    <source>
        <dbReference type="EMBL" id="MEB3344894.1"/>
    </source>
</evidence>
<keyword evidence="5" id="KW-1185">Reference proteome</keyword>
<dbReference type="InterPro" id="IPR029064">
    <property type="entry name" value="Ribosomal_eL30-like_sf"/>
</dbReference>
<dbReference type="RefSeq" id="WP_324178919.1">
    <property type="nucleotide sequence ID" value="NZ_BAABAW010000003.1"/>
</dbReference>
<protein>
    <submittedName>
        <fullName evidence="4">23S rRNA (Guanosine(2251)-2'-O)-methyltransferase RlmB</fullName>
    </submittedName>
</protein>
<dbReference type="InterPro" id="IPR029028">
    <property type="entry name" value="Alpha/beta_knot_MTases"/>
</dbReference>
<evidence type="ECO:0000259" key="3">
    <source>
        <dbReference type="SMART" id="SM00967"/>
    </source>
</evidence>
<comment type="caution">
    <text evidence="4">The sequence shown here is derived from an EMBL/GenBank/DDBJ whole genome shotgun (WGS) entry which is preliminary data.</text>
</comment>
<dbReference type="PANTHER" id="PTHR46429">
    <property type="entry name" value="23S RRNA (GUANOSINE-2'-O-)-METHYLTRANSFERASE RLMB"/>
    <property type="match status" value="1"/>
</dbReference>
<reference evidence="4 5" key="1">
    <citation type="journal article" date="2013" name="Int. J. Syst. Evol. Microbiol.">
        <title>Aquimarina gracilis sp. nov., isolated from the gut microflora of a mussel, Mytilus coruscus, and emended description of Aquimarina spongiae.</title>
        <authorList>
            <person name="Park S.C."/>
            <person name="Choe H.N."/>
            <person name="Baik K.S."/>
            <person name="Seong C.N."/>
        </authorList>
    </citation>
    <scope>NUCLEOTIDE SEQUENCE [LARGE SCALE GENOMIC DNA]</scope>
    <source>
        <strain evidence="4 5">PSC32</strain>
    </source>
</reference>